<dbReference type="STRING" id="1423730.FC75_GL001987"/>
<protein>
    <submittedName>
        <fullName evidence="2">Integral membrane protein</fullName>
    </submittedName>
</protein>
<evidence type="ECO:0000256" key="1">
    <source>
        <dbReference type="SAM" id="Phobius"/>
    </source>
</evidence>
<organism evidence="2 3">
    <name type="scientific">Lacticaseibacillus camelliae DSM 22697 = JCM 13995</name>
    <dbReference type="NCBI Taxonomy" id="1423730"/>
    <lineage>
        <taxon>Bacteria</taxon>
        <taxon>Bacillati</taxon>
        <taxon>Bacillota</taxon>
        <taxon>Bacilli</taxon>
        <taxon>Lactobacillales</taxon>
        <taxon>Lactobacillaceae</taxon>
        <taxon>Lacticaseibacillus</taxon>
    </lineage>
</organism>
<comment type="caution">
    <text evidence="2">The sequence shown here is derived from an EMBL/GenBank/DDBJ whole genome shotgun (WGS) entry which is preliminary data.</text>
</comment>
<evidence type="ECO:0000313" key="3">
    <source>
        <dbReference type="Proteomes" id="UP000050865"/>
    </source>
</evidence>
<dbReference type="InterPro" id="IPR004676">
    <property type="entry name" value="Cd-R_transporter"/>
</dbReference>
<accession>A0A0R2F312</accession>
<keyword evidence="3" id="KW-1185">Reference proteome</keyword>
<dbReference type="PATRIC" id="fig|1423730.4.peg.2067"/>
<keyword evidence="1" id="KW-0472">Membrane</keyword>
<reference evidence="2 3" key="1">
    <citation type="journal article" date="2015" name="Genome Announc.">
        <title>Expanding the biotechnology potential of lactobacilli through comparative genomics of 213 strains and associated genera.</title>
        <authorList>
            <person name="Sun Z."/>
            <person name="Harris H.M."/>
            <person name="McCann A."/>
            <person name="Guo C."/>
            <person name="Argimon S."/>
            <person name="Zhang W."/>
            <person name="Yang X."/>
            <person name="Jeffery I.B."/>
            <person name="Cooney J.C."/>
            <person name="Kagawa T.F."/>
            <person name="Liu W."/>
            <person name="Song Y."/>
            <person name="Salvetti E."/>
            <person name="Wrobel A."/>
            <person name="Rasinkangas P."/>
            <person name="Parkhill J."/>
            <person name="Rea M.C."/>
            <person name="O'Sullivan O."/>
            <person name="Ritari J."/>
            <person name="Douillard F.P."/>
            <person name="Paul Ross R."/>
            <person name="Yang R."/>
            <person name="Briner A.E."/>
            <person name="Felis G.E."/>
            <person name="de Vos W.M."/>
            <person name="Barrangou R."/>
            <person name="Klaenhammer T.R."/>
            <person name="Caufield P.W."/>
            <person name="Cui Y."/>
            <person name="Zhang H."/>
            <person name="O'Toole P.W."/>
        </authorList>
    </citation>
    <scope>NUCLEOTIDE SEQUENCE [LARGE SCALE GENOMIC DNA]</scope>
    <source>
        <strain evidence="2 3">DSM 22697</strain>
    </source>
</reference>
<feature type="transmembrane region" description="Helical" evidence="1">
    <location>
        <begin position="60"/>
        <end position="79"/>
    </location>
</feature>
<feature type="transmembrane region" description="Helical" evidence="1">
    <location>
        <begin position="99"/>
        <end position="119"/>
    </location>
</feature>
<sequence length="190" mass="20791">MSLMNYWLLTLTFLSVNLDFFFMLLFLLKRYSRGAVILGYVLGVTVLMTLSFAIGKTLALLVPEWTLGVLGVLPLYMALRQDNDSDQPRTQTSAVASVFLTYLSVCAGCNLSIFLPVLAGETLAHFGVTLVYIALLAVAVVLVINLIGRLPQVAAMMKAHGETLMRVCYAAVGLWVFWDSGLISHLLALV</sequence>
<feature type="transmembrane region" description="Helical" evidence="1">
    <location>
        <begin position="35"/>
        <end position="54"/>
    </location>
</feature>
<dbReference type="Pfam" id="PF03596">
    <property type="entry name" value="Cad"/>
    <property type="match status" value="1"/>
</dbReference>
<gene>
    <name evidence="2" type="ORF">FC75_GL001987</name>
</gene>
<dbReference type="Proteomes" id="UP000050865">
    <property type="component" value="Unassembled WGS sequence"/>
</dbReference>
<proteinExistence type="predicted"/>
<evidence type="ECO:0000313" key="2">
    <source>
        <dbReference type="EMBL" id="KRN21867.1"/>
    </source>
</evidence>
<feature type="transmembrane region" description="Helical" evidence="1">
    <location>
        <begin position="6"/>
        <end position="28"/>
    </location>
</feature>
<keyword evidence="1" id="KW-0812">Transmembrane</keyword>
<keyword evidence="1" id="KW-1133">Transmembrane helix</keyword>
<feature type="transmembrane region" description="Helical" evidence="1">
    <location>
        <begin position="167"/>
        <end position="188"/>
    </location>
</feature>
<dbReference type="AlphaFoldDB" id="A0A0R2F312"/>
<name>A0A0R2F312_9LACO</name>
<dbReference type="EMBL" id="AYZJ01000039">
    <property type="protein sequence ID" value="KRN21867.1"/>
    <property type="molecule type" value="Genomic_DNA"/>
</dbReference>
<feature type="transmembrane region" description="Helical" evidence="1">
    <location>
        <begin position="125"/>
        <end position="147"/>
    </location>
</feature>